<dbReference type="EMBL" id="CM037614">
    <property type="protein sequence ID" value="KAH8016118.1"/>
    <property type="molecule type" value="Genomic_DNA"/>
</dbReference>
<name>A0ACB8G937_9SAUR</name>
<accession>A0ACB8G937</accession>
<organism evidence="1 2">
    <name type="scientific">Sphaerodactylus townsendi</name>
    <dbReference type="NCBI Taxonomy" id="933632"/>
    <lineage>
        <taxon>Eukaryota</taxon>
        <taxon>Metazoa</taxon>
        <taxon>Chordata</taxon>
        <taxon>Craniata</taxon>
        <taxon>Vertebrata</taxon>
        <taxon>Euteleostomi</taxon>
        <taxon>Lepidosauria</taxon>
        <taxon>Squamata</taxon>
        <taxon>Bifurcata</taxon>
        <taxon>Gekkota</taxon>
        <taxon>Sphaerodactylidae</taxon>
        <taxon>Sphaerodactylus</taxon>
    </lineage>
</organism>
<dbReference type="Proteomes" id="UP000827872">
    <property type="component" value="Linkage Group LG01"/>
</dbReference>
<sequence length="155" mass="17561">MLRAIKSFPTYGDSMNYLQNALSEQPHSGLANRGLWLPISYCLTPIKLEMLSHEAAATPPSQKQHWLSYNRNLTCSVKHRKVKMGPQISFPACHRSHILKPGTIIAKTQYLHSWFSHVHTINMTSVKIVPEHTPPFKNAYLLPVIKTSLSGRTVF</sequence>
<gene>
    <name evidence="1" type="ORF">K3G42_012182</name>
</gene>
<protein>
    <submittedName>
        <fullName evidence="1">Uncharacterized protein</fullName>
    </submittedName>
</protein>
<evidence type="ECO:0000313" key="1">
    <source>
        <dbReference type="EMBL" id="KAH8016118.1"/>
    </source>
</evidence>
<keyword evidence="2" id="KW-1185">Reference proteome</keyword>
<proteinExistence type="predicted"/>
<evidence type="ECO:0000313" key="2">
    <source>
        <dbReference type="Proteomes" id="UP000827872"/>
    </source>
</evidence>
<reference evidence="1" key="1">
    <citation type="submission" date="2021-08" db="EMBL/GenBank/DDBJ databases">
        <title>The first chromosome-level gecko genome reveals the dynamic sex chromosomes of Neotropical dwarf geckos (Sphaerodactylidae: Sphaerodactylus).</title>
        <authorList>
            <person name="Pinto B.J."/>
            <person name="Keating S.E."/>
            <person name="Gamble T."/>
        </authorList>
    </citation>
    <scope>NUCLEOTIDE SEQUENCE</scope>
    <source>
        <strain evidence="1">TG3544</strain>
    </source>
</reference>
<comment type="caution">
    <text evidence="1">The sequence shown here is derived from an EMBL/GenBank/DDBJ whole genome shotgun (WGS) entry which is preliminary data.</text>
</comment>